<comment type="catalytic activity">
    <reaction evidence="3">
        <text>(R)-4'-phosphopantothenate + L-cysteine + CTP = N-[(R)-4-phosphopantothenoyl]-L-cysteine + CMP + diphosphate + H(+)</text>
        <dbReference type="Rhea" id="RHEA:19397"/>
        <dbReference type="ChEBI" id="CHEBI:10986"/>
        <dbReference type="ChEBI" id="CHEBI:15378"/>
        <dbReference type="ChEBI" id="CHEBI:33019"/>
        <dbReference type="ChEBI" id="CHEBI:35235"/>
        <dbReference type="ChEBI" id="CHEBI:37563"/>
        <dbReference type="ChEBI" id="CHEBI:59458"/>
        <dbReference type="ChEBI" id="CHEBI:60377"/>
        <dbReference type="EC" id="6.3.2.5"/>
    </reaction>
</comment>
<dbReference type="Proteomes" id="UP000712673">
    <property type="component" value="Unassembled WGS sequence"/>
</dbReference>
<dbReference type="GO" id="GO:0010181">
    <property type="term" value="F:FMN binding"/>
    <property type="evidence" value="ECO:0007669"/>
    <property type="project" value="InterPro"/>
</dbReference>
<comment type="pathway">
    <text evidence="3">Cofactor biosynthesis; coenzyme A biosynthesis; CoA from (R)-pantothenate: step 3/5.</text>
</comment>
<proteinExistence type="inferred from homology"/>
<dbReference type="GO" id="GO:0004632">
    <property type="term" value="F:phosphopantothenate--cysteine ligase activity"/>
    <property type="evidence" value="ECO:0007669"/>
    <property type="project" value="UniProtKB-EC"/>
</dbReference>
<dbReference type="InterPro" id="IPR007085">
    <property type="entry name" value="DNA/pantothenate-metab_flavo_C"/>
</dbReference>
<gene>
    <name evidence="6" type="primary">coaBC</name>
    <name evidence="6" type="ORF">FJZ47_14270</name>
</gene>
<dbReference type="Gene3D" id="3.40.50.1950">
    <property type="entry name" value="Flavin prenyltransferase-like"/>
    <property type="match status" value="1"/>
</dbReference>
<dbReference type="SUPFAM" id="SSF52507">
    <property type="entry name" value="Homo-oligomeric flavin-containing Cys decarboxylases, HFCD"/>
    <property type="match status" value="1"/>
</dbReference>
<dbReference type="InterPro" id="IPR035929">
    <property type="entry name" value="CoaB-like_sf"/>
</dbReference>
<dbReference type="EMBL" id="VGLS01000444">
    <property type="protein sequence ID" value="MBM3224951.1"/>
    <property type="molecule type" value="Genomic_DNA"/>
</dbReference>
<dbReference type="Pfam" id="PF02441">
    <property type="entry name" value="Flavoprotein"/>
    <property type="match status" value="1"/>
</dbReference>
<accession>A0A937W4G8</accession>
<dbReference type="GO" id="GO:0015941">
    <property type="term" value="P:pantothenate catabolic process"/>
    <property type="evidence" value="ECO:0007669"/>
    <property type="project" value="InterPro"/>
</dbReference>
<dbReference type="PANTHER" id="PTHR14359:SF6">
    <property type="entry name" value="PHOSPHOPANTOTHENOYLCYSTEINE DECARBOXYLASE"/>
    <property type="match status" value="1"/>
</dbReference>
<evidence type="ECO:0000313" key="6">
    <source>
        <dbReference type="EMBL" id="MBM3224951.1"/>
    </source>
</evidence>
<comment type="caution">
    <text evidence="6">The sequence shown here is derived from an EMBL/GenBank/DDBJ whole genome shotgun (WGS) entry which is preliminary data.</text>
</comment>
<dbReference type="GO" id="GO:0071513">
    <property type="term" value="C:phosphopantothenoylcysteine decarboxylase complex"/>
    <property type="evidence" value="ECO:0007669"/>
    <property type="project" value="TreeGrafter"/>
</dbReference>
<dbReference type="GO" id="GO:0004633">
    <property type="term" value="F:phosphopantothenoylcysteine decarboxylase activity"/>
    <property type="evidence" value="ECO:0007669"/>
    <property type="project" value="UniProtKB-EC"/>
</dbReference>
<evidence type="ECO:0000259" key="4">
    <source>
        <dbReference type="Pfam" id="PF02441"/>
    </source>
</evidence>
<protein>
    <recommendedName>
        <fullName evidence="3">Coenzyme A biosynthesis bifunctional protein CoaBC</fullName>
        <ecNumber evidence="3">4.1.1.36</ecNumber>
        <ecNumber evidence="3">6.3.2.5</ecNumber>
    </recommendedName>
    <alternativeName>
        <fullName evidence="3">DNA/pantothenate metabolism flavoprotein</fullName>
    </alternativeName>
</protein>
<comment type="pathway">
    <text evidence="3">Cofactor biosynthesis; coenzyme A biosynthesis; CoA from (R)-pantothenate: step 2/5.</text>
</comment>
<keyword evidence="2 3" id="KW-0456">Lyase</keyword>
<keyword evidence="3" id="KW-0285">Flavoprotein</keyword>
<evidence type="ECO:0000256" key="1">
    <source>
        <dbReference type="ARBA" id="ARBA00022793"/>
    </source>
</evidence>
<evidence type="ECO:0000313" key="7">
    <source>
        <dbReference type="Proteomes" id="UP000712673"/>
    </source>
</evidence>
<organism evidence="6 7">
    <name type="scientific">Tectimicrobiota bacterium</name>
    <dbReference type="NCBI Taxonomy" id="2528274"/>
    <lineage>
        <taxon>Bacteria</taxon>
        <taxon>Pseudomonadati</taxon>
        <taxon>Nitrospinota/Tectimicrobiota group</taxon>
        <taxon>Candidatus Tectimicrobiota</taxon>
    </lineage>
</organism>
<feature type="domain" description="Flavoprotein" evidence="4">
    <location>
        <begin position="6"/>
        <end position="143"/>
    </location>
</feature>
<dbReference type="Pfam" id="PF04127">
    <property type="entry name" value="DFP"/>
    <property type="match status" value="1"/>
</dbReference>
<dbReference type="EC" id="6.3.2.5" evidence="3"/>
<keyword evidence="3 6" id="KW-0436">Ligase</keyword>
<dbReference type="AlphaFoldDB" id="A0A937W4G8"/>
<comment type="similarity">
    <text evidence="3">In the C-terminal section; belongs to the PPC synthetase family.</text>
</comment>
<evidence type="ECO:0000256" key="2">
    <source>
        <dbReference type="ARBA" id="ARBA00023239"/>
    </source>
</evidence>
<comment type="cofactor">
    <cofactor evidence="3">
        <name>FMN</name>
        <dbReference type="ChEBI" id="CHEBI:58210"/>
    </cofactor>
</comment>
<keyword evidence="3" id="KW-0288">FMN</keyword>
<dbReference type="NCBIfam" id="TIGR00521">
    <property type="entry name" value="coaBC_dfp"/>
    <property type="match status" value="1"/>
</dbReference>
<name>A0A937W4G8_UNCTE</name>
<reference evidence="6" key="1">
    <citation type="submission" date="2019-03" db="EMBL/GenBank/DDBJ databases">
        <title>Lake Tanganyika Metagenome-Assembled Genomes (MAGs).</title>
        <authorList>
            <person name="Tran P."/>
        </authorList>
    </citation>
    <scope>NUCLEOTIDE SEQUENCE</scope>
    <source>
        <strain evidence="6">K_DeepCast_65m_m2_066</strain>
    </source>
</reference>
<dbReference type="GO" id="GO:0015937">
    <property type="term" value="P:coenzyme A biosynthetic process"/>
    <property type="evidence" value="ECO:0007669"/>
    <property type="project" value="InterPro"/>
</dbReference>
<dbReference type="Gene3D" id="3.40.50.10300">
    <property type="entry name" value="CoaB-like"/>
    <property type="match status" value="1"/>
</dbReference>
<feature type="domain" description="DNA/pantothenate metabolism flavoprotein C-terminal" evidence="5">
    <location>
        <begin position="188"/>
        <end position="397"/>
    </location>
</feature>
<sequence length="407" mass="43348">MLDNKMVVLGAGGGPLTWVAVDVLRALQRAGAQVRVILSTETEAFVPGLTFQTLAGGEMVTADAMYGTMVGDQLRPLSAWVAAADAMVIVPATPVLVAKAAAGWADEALIRALLLHRGPTVLAYPGQAAVYQHPLVQQQLQRLHAAGMQLCDAGITELSGTTDELGWSLTTARIVEAVAQSLPQETPLRGKVVIITAGPTQEPIDPVRHISNRASGKTGFALAEAARQRGARVILVTGPTHLEAPSGVTCIRIQTALEMRQAVLEHYDAADVVIKTAAVADFRPKVVAQDKVKKDVAELSIPLERNPDILAELGQRKGQRVLVGFAAETQDLMANAAQKVRTKQLDFIVANDISDPSLGFASDANRVHILDAAGHIEELPTMAKVHIADYILDRVQRVITQRLGVSA</sequence>
<comment type="similarity">
    <text evidence="3">In the N-terminal section; belongs to the HFCD (homo-oligomeric flavin containing Cys decarboxylase) superfamily.</text>
</comment>
<evidence type="ECO:0000256" key="3">
    <source>
        <dbReference type="RuleBase" id="RU364078"/>
    </source>
</evidence>
<dbReference type="EC" id="4.1.1.36" evidence="3"/>
<evidence type="ECO:0000259" key="5">
    <source>
        <dbReference type="Pfam" id="PF04127"/>
    </source>
</evidence>
<comment type="catalytic activity">
    <reaction evidence="3">
        <text>N-[(R)-4-phosphopantothenoyl]-L-cysteine + H(+) = (R)-4'-phosphopantetheine + CO2</text>
        <dbReference type="Rhea" id="RHEA:16793"/>
        <dbReference type="ChEBI" id="CHEBI:15378"/>
        <dbReference type="ChEBI" id="CHEBI:16526"/>
        <dbReference type="ChEBI" id="CHEBI:59458"/>
        <dbReference type="ChEBI" id="CHEBI:61723"/>
        <dbReference type="EC" id="4.1.1.36"/>
    </reaction>
</comment>
<comment type="function">
    <text evidence="3">Catalyzes two steps in the biosynthesis of coenzyme A. In the first step cysteine is conjugated to 4'-phosphopantothenate to form 4-phosphopantothenoylcysteine, in the latter compound is decarboxylated to form 4'-phosphopantotheine.</text>
</comment>
<dbReference type="PANTHER" id="PTHR14359">
    <property type="entry name" value="HOMO-OLIGOMERIC FLAVIN CONTAINING CYS DECARBOXYLASE FAMILY"/>
    <property type="match status" value="1"/>
</dbReference>
<dbReference type="InterPro" id="IPR036551">
    <property type="entry name" value="Flavin_trans-like"/>
</dbReference>
<dbReference type="InterPro" id="IPR003382">
    <property type="entry name" value="Flavoprotein"/>
</dbReference>
<dbReference type="SUPFAM" id="SSF102645">
    <property type="entry name" value="CoaB-like"/>
    <property type="match status" value="1"/>
</dbReference>
<keyword evidence="1 3" id="KW-0210">Decarboxylase</keyword>
<dbReference type="InterPro" id="IPR005252">
    <property type="entry name" value="CoaBC"/>
</dbReference>